<feature type="transmembrane region" description="Helical" evidence="1">
    <location>
        <begin position="395"/>
        <end position="416"/>
    </location>
</feature>
<dbReference type="CDD" id="cd07302">
    <property type="entry name" value="CHD"/>
    <property type="match status" value="1"/>
</dbReference>
<evidence type="ECO:0000256" key="1">
    <source>
        <dbReference type="SAM" id="Phobius"/>
    </source>
</evidence>
<dbReference type="Proteomes" id="UP000320593">
    <property type="component" value="Unassembled WGS sequence"/>
</dbReference>
<dbReference type="InterPro" id="IPR007890">
    <property type="entry name" value="CHASE2"/>
</dbReference>
<dbReference type="SUPFAM" id="SSF55073">
    <property type="entry name" value="Nucleotide cyclase"/>
    <property type="match status" value="1"/>
</dbReference>
<keyword evidence="1" id="KW-0472">Membrane</keyword>
<dbReference type="EMBL" id="VLLF01000009">
    <property type="protein sequence ID" value="TWI82208.1"/>
    <property type="molecule type" value="Genomic_DNA"/>
</dbReference>
<dbReference type="PANTHER" id="PTHR43081">
    <property type="entry name" value="ADENYLATE CYCLASE, TERMINAL-DIFFERENTIATION SPECIFIC-RELATED"/>
    <property type="match status" value="1"/>
</dbReference>
<dbReference type="RefSeq" id="WP_145345987.1">
    <property type="nucleotide sequence ID" value="NZ_SMLY01000084.1"/>
</dbReference>
<dbReference type="SMART" id="SM00044">
    <property type="entry name" value="CYCc"/>
    <property type="match status" value="1"/>
</dbReference>
<keyword evidence="1" id="KW-1133">Transmembrane helix</keyword>
<dbReference type="PROSITE" id="PS50125">
    <property type="entry name" value="GUANYLATE_CYCLASE_2"/>
    <property type="match status" value="1"/>
</dbReference>
<dbReference type="GO" id="GO:0006171">
    <property type="term" value="P:cAMP biosynthetic process"/>
    <property type="evidence" value="ECO:0007669"/>
    <property type="project" value="TreeGrafter"/>
</dbReference>
<dbReference type="Pfam" id="PF00211">
    <property type="entry name" value="Guanylate_cyc"/>
    <property type="match status" value="1"/>
</dbReference>
<dbReference type="InterPro" id="IPR029787">
    <property type="entry name" value="Nucleotide_cyclase"/>
</dbReference>
<dbReference type="OrthoDB" id="9789782at2"/>
<evidence type="ECO:0000259" key="2">
    <source>
        <dbReference type="PROSITE" id="PS50125"/>
    </source>
</evidence>
<dbReference type="AlphaFoldDB" id="A0A562SM23"/>
<dbReference type="GO" id="GO:0004016">
    <property type="term" value="F:adenylate cyclase activity"/>
    <property type="evidence" value="ECO:0007669"/>
    <property type="project" value="UniProtKB-ARBA"/>
</dbReference>
<dbReference type="PANTHER" id="PTHR43081:SF1">
    <property type="entry name" value="ADENYLATE CYCLASE, TERMINAL-DIFFERENTIATION SPECIFIC"/>
    <property type="match status" value="1"/>
</dbReference>
<evidence type="ECO:0000313" key="3">
    <source>
        <dbReference type="EMBL" id="TWI82208.1"/>
    </source>
</evidence>
<dbReference type="InterPro" id="IPR001054">
    <property type="entry name" value="A/G_cyclase"/>
</dbReference>
<name>A0A562SM23_9HYPH</name>
<proteinExistence type="predicted"/>
<dbReference type="InterPro" id="IPR050697">
    <property type="entry name" value="Adenylyl/Guanylyl_Cyclase_3/4"/>
</dbReference>
<dbReference type="Pfam" id="PF05226">
    <property type="entry name" value="CHASE2"/>
    <property type="match status" value="1"/>
</dbReference>
<comment type="caution">
    <text evidence="3">The sequence shown here is derived from an EMBL/GenBank/DDBJ whole genome shotgun (WGS) entry which is preliminary data.</text>
</comment>
<feature type="transmembrane region" description="Helical" evidence="1">
    <location>
        <begin position="371"/>
        <end position="388"/>
    </location>
</feature>
<protein>
    <submittedName>
        <fullName evidence="3">Adenylate/guanylate cyclase</fullName>
    </submittedName>
</protein>
<dbReference type="GO" id="GO:0035556">
    <property type="term" value="P:intracellular signal transduction"/>
    <property type="evidence" value="ECO:0007669"/>
    <property type="project" value="InterPro"/>
</dbReference>
<dbReference type="SMART" id="SM01080">
    <property type="entry name" value="CHASE2"/>
    <property type="match status" value="1"/>
</dbReference>
<reference evidence="3 4" key="1">
    <citation type="submission" date="2019-07" db="EMBL/GenBank/DDBJ databases">
        <title>Genomic Encyclopedia of Archaeal and Bacterial Type Strains, Phase II (KMG-II): from individual species to whole genera.</title>
        <authorList>
            <person name="Goeker M."/>
        </authorList>
    </citation>
    <scope>NUCLEOTIDE SEQUENCE [LARGE SCALE GENOMIC DNA]</scope>
    <source>
        <strain evidence="3 4">ATCC BAA-252</strain>
    </source>
</reference>
<feature type="domain" description="Guanylate cyclase" evidence="2">
    <location>
        <begin position="483"/>
        <end position="621"/>
    </location>
</feature>
<organism evidence="3 4">
    <name type="scientific">Roseibium hamelinense</name>
    <dbReference type="NCBI Taxonomy" id="150831"/>
    <lineage>
        <taxon>Bacteria</taxon>
        <taxon>Pseudomonadati</taxon>
        <taxon>Pseudomonadota</taxon>
        <taxon>Alphaproteobacteria</taxon>
        <taxon>Hyphomicrobiales</taxon>
        <taxon>Stappiaceae</taxon>
        <taxon>Roseibium</taxon>
    </lineage>
</organism>
<keyword evidence="1" id="KW-0812">Transmembrane</keyword>
<sequence>MRSVVRRFLNKRVLVGLTGIAILALATLIRATNPDVLTAVREFTFDAYQRLEPREYVPQPVRIVDIDEVSIQALGQWPWPRTKLADLTNTLADFGAAVIAYDIVFSEPDRTSPANISDSLRGTMGDQLADALAELPDHDVAFADTLKNAPVVLGFALLPEKSEVRPPLKAGFAFGGQDPAEFLAAFQSALTNLPDLDRAASGIGGLSLARSDTGGIVRRVPLVFSDGTQLYPSLASEALRVAQGASGLLVRSTEASGEVSGHTHAVTDIKIGAFPVPTTRRGELWVHFSHDRPDRYISAADVLDPALHTNIAPLVDGHIVFVGSSATGLQDIRATPLGEAVPGVSIHAQAIEQILSGNFITRPDWADGAEVLATLTAGILMILALPVFGGIGTALLGAAVAAILVGGSVFAFYRYGLLIDPIYPSLASFFVFAASTALVYFFTEREKRFVRQAFGQYLSPHLVAQLERSPEQLSLGGEMRDMTILFMDIRGFTPISEQLTPTELVSFLNTLLSPLSDAIQEEDGTIDKYIGDSIMAFWNAPLTIERHAEHACRAGLRMLEVVDALNKHDAFGFQRRKMKTQKVQIGIGLNSGGACVGNMGSDKRFNYSVIGDAVNVASRIESSCKAVGADLLVSEDTRIAAPDFAYLEAGEIALKGKSRPVKLFVLAGDETHANSPVFVELQNHHSKLVAAIEDADLIEAATHLASCRSSAPKKLAAFYSRFEERLNALRSEAQNAVTRA</sequence>
<feature type="transmembrane region" description="Helical" evidence="1">
    <location>
        <begin position="422"/>
        <end position="442"/>
    </location>
</feature>
<gene>
    <name evidence="3" type="ORF">JM93_03553</name>
</gene>
<dbReference type="Gene3D" id="3.30.70.1230">
    <property type="entry name" value="Nucleotide cyclase"/>
    <property type="match status" value="1"/>
</dbReference>
<accession>A0A562SM23</accession>
<evidence type="ECO:0000313" key="4">
    <source>
        <dbReference type="Proteomes" id="UP000320593"/>
    </source>
</evidence>
<keyword evidence="4" id="KW-1185">Reference proteome</keyword>